<proteinExistence type="predicted"/>
<keyword evidence="3" id="KW-1185">Reference proteome</keyword>
<evidence type="ECO:0000313" key="2">
    <source>
        <dbReference type="EMBL" id="SEH02122.1"/>
    </source>
</evidence>
<reference evidence="2 3" key="1">
    <citation type="submission" date="2016-10" db="EMBL/GenBank/DDBJ databases">
        <authorList>
            <person name="de Groot N.N."/>
        </authorList>
    </citation>
    <scope>NUCLEOTIDE SEQUENCE [LARGE SCALE GENOMIC DNA]</scope>
    <source>
        <strain evidence="2 3">CGMCC 4.7037</strain>
    </source>
</reference>
<dbReference type="Proteomes" id="UP000236732">
    <property type="component" value="Unassembled WGS sequence"/>
</dbReference>
<feature type="transmembrane region" description="Helical" evidence="1">
    <location>
        <begin position="89"/>
        <end position="117"/>
    </location>
</feature>
<keyword evidence="1" id="KW-1133">Transmembrane helix</keyword>
<evidence type="ECO:0000256" key="1">
    <source>
        <dbReference type="SAM" id="Phobius"/>
    </source>
</evidence>
<accession>A0A1H6EWH2</accession>
<feature type="transmembrane region" description="Helical" evidence="1">
    <location>
        <begin position="155"/>
        <end position="177"/>
    </location>
</feature>
<organism evidence="2 3">
    <name type="scientific">Nonomuraea solani</name>
    <dbReference type="NCBI Taxonomy" id="1144553"/>
    <lineage>
        <taxon>Bacteria</taxon>
        <taxon>Bacillati</taxon>
        <taxon>Actinomycetota</taxon>
        <taxon>Actinomycetes</taxon>
        <taxon>Streptosporangiales</taxon>
        <taxon>Streptosporangiaceae</taxon>
        <taxon>Nonomuraea</taxon>
    </lineage>
</organism>
<sequence length="399" mass="42683">MGDRWRQLTASAGRQADYVRAQVAGLAKSGSHQRLQVRQIAKATLAAVLAWLVASRLLPSQATWIAPATAVIMVHATVYQTLTNGLRRVAAVAAGVMLAGAVGYMMGLGVLSLTLIVPPALLAARWHRMGRHGSDVATTAVLMLSFGAASEEGYLLGYVVATAIGALSGMGVNLLLWPPLYRDRPVLAVRRLGRESAALLGAMAEGLRDGWNLSELPEWERQAVRLDEQLTAATTAVADRTESRRYNLRLRLHPRAVTTDPGPVLHLLTSAAAHVHAIVHALSYLDHPAAPGSGPGSPAGQPPDVSDDYARDYADLLDLLAEALTSRVRRGDPAQTHELIGRAQAQAVRIHERMTSEIRHGQVEHPGGWALSGSLLTDADRILALLSDSQDTLPGRPVR</sequence>
<keyword evidence="1" id="KW-0812">Transmembrane</keyword>
<evidence type="ECO:0000313" key="3">
    <source>
        <dbReference type="Proteomes" id="UP000236732"/>
    </source>
</evidence>
<protein>
    <submittedName>
        <fullName evidence="2">Aromatic acid exporter family member 1</fullName>
    </submittedName>
</protein>
<gene>
    <name evidence="2" type="ORF">SAMN05444920_12457</name>
</gene>
<dbReference type="EMBL" id="FNVT01000024">
    <property type="protein sequence ID" value="SEH02122.1"/>
    <property type="molecule type" value="Genomic_DNA"/>
</dbReference>
<name>A0A1H6EWH2_9ACTN</name>
<keyword evidence="1" id="KW-0472">Membrane</keyword>
<dbReference type="AlphaFoldDB" id="A0A1H6EWH2"/>